<feature type="coiled-coil region" evidence="1">
    <location>
        <begin position="222"/>
        <end position="263"/>
    </location>
</feature>
<feature type="region of interest" description="Disordered" evidence="2">
    <location>
        <begin position="1"/>
        <end position="73"/>
    </location>
</feature>
<feature type="domain" description="DUF8039" evidence="3">
    <location>
        <begin position="361"/>
        <end position="443"/>
    </location>
</feature>
<dbReference type="PANTHER" id="PTHR33018:SF34">
    <property type="entry name" value="OS02G0472350 PROTEIN"/>
    <property type="match status" value="1"/>
</dbReference>
<evidence type="ECO:0000313" key="4">
    <source>
        <dbReference type="EMBL" id="CAI9269193.1"/>
    </source>
</evidence>
<keyword evidence="1" id="KW-0175">Coiled coil</keyword>
<dbReference type="Pfam" id="PF26133">
    <property type="entry name" value="DUF8039"/>
    <property type="match status" value="1"/>
</dbReference>
<feature type="compositionally biased region" description="Acidic residues" evidence="2">
    <location>
        <begin position="15"/>
        <end position="31"/>
    </location>
</feature>
<dbReference type="PANTHER" id="PTHR33018">
    <property type="entry name" value="OS10G0338966 PROTEIN-RELATED"/>
    <property type="match status" value="1"/>
</dbReference>
<proteinExistence type="predicted"/>
<dbReference type="AlphaFoldDB" id="A0AA35YDS8"/>
<dbReference type="InterPro" id="IPR058352">
    <property type="entry name" value="DUF8039"/>
</dbReference>
<evidence type="ECO:0000256" key="1">
    <source>
        <dbReference type="SAM" id="Coils"/>
    </source>
</evidence>
<gene>
    <name evidence="4" type="ORF">LSALG_LOCUS9575</name>
</gene>
<sequence>MEGENTLIEDVSILEMEEEDQYDGSDLDDSEHEDKSDYISCDSDSNTETTNKTRKRGLTRLPKLRTEHTNSGGRKKCAKFDEFGRFAGKYRSQLPSYLGDLVRERVGVSVFNWKKVTKEVKEKLWEEITVNNKVLAKDEIPPQSLMWCKGRENKAGEIEDANVKLMVEKLLEHEKQIKDGNVKLDPGMDAMSLVFGKDNGGFLKGVGIGVTASRYFNIPRTKESSKEQIVDLKFELQNERLELQKKDEELKALSTKVREQDKTLKLVLAHLESQGTMIPNLTSHPNQSPTQVFSVDKNVESHGTPITNTIIEKAPITDKALTNEPVTRVMTKTGKITVESKSVTTNSHPKTKDTHSPKLPQTMKTMKCILQYPDNGSNVAYGTVYISSERQAIHGVPLQDNCYKVSIDEVVKGAVFLRYQNGDIKTIEEAHKTFVAWPKYLVECDKNVCFFY</sequence>
<reference evidence="4" key="1">
    <citation type="submission" date="2023-04" db="EMBL/GenBank/DDBJ databases">
        <authorList>
            <person name="Vijverberg K."/>
            <person name="Xiong W."/>
            <person name="Schranz E."/>
        </authorList>
    </citation>
    <scope>NUCLEOTIDE SEQUENCE</scope>
</reference>
<protein>
    <recommendedName>
        <fullName evidence="3">DUF8039 domain-containing protein</fullName>
    </recommendedName>
</protein>
<evidence type="ECO:0000313" key="5">
    <source>
        <dbReference type="Proteomes" id="UP001177003"/>
    </source>
</evidence>
<organism evidence="4 5">
    <name type="scientific">Lactuca saligna</name>
    <name type="common">Willowleaf lettuce</name>
    <dbReference type="NCBI Taxonomy" id="75948"/>
    <lineage>
        <taxon>Eukaryota</taxon>
        <taxon>Viridiplantae</taxon>
        <taxon>Streptophyta</taxon>
        <taxon>Embryophyta</taxon>
        <taxon>Tracheophyta</taxon>
        <taxon>Spermatophyta</taxon>
        <taxon>Magnoliopsida</taxon>
        <taxon>eudicotyledons</taxon>
        <taxon>Gunneridae</taxon>
        <taxon>Pentapetalae</taxon>
        <taxon>asterids</taxon>
        <taxon>campanulids</taxon>
        <taxon>Asterales</taxon>
        <taxon>Asteraceae</taxon>
        <taxon>Cichorioideae</taxon>
        <taxon>Cichorieae</taxon>
        <taxon>Lactucinae</taxon>
        <taxon>Lactuca</taxon>
    </lineage>
</organism>
<name>A0AA35YDS8_LACSI</name>
<evidence type="ECO:0000259" key="3">
    <source>
        <dbReference type="Pfam" id="PF26133"/>
    </source>
</evidence>
<evidence type="ECO:0000256" key="2">
    <source>
        <dbReference type="SAM" id="MobiDB-lite"/>
    </source>
</evidence>
<accession>A0AA35YDS8</accession>
<keyword evidence="5" id="KW-1185">Reference proteome</keyword>
<dbReference type="EMBL" id="OX465077">
    <property type="protein sequence ID" value="CAI9269193.1"/>
    <property type="molecule type" value="Genomic_DNA"/>
</dbReference>
<dbReference type="Proteomes" id="UP001177003">
    <property type="component" value="Chromosome 1"/>
</dbReference>